<evidence type="ECO:0000313" key="3">
    <source>
        <dbReference type="Proteomes" id="UP001141552"/>
    </source>
</evidence>
<dbReference type="EMBL" id="JAKUCV010007264">
    <property type="protein sequence ID" value="KAJ4824115.1"/>
    <property type="molecule type" value="Genomic_DNA"/>
</dbReference>
<dbReference type="InterPro" id="IPR029044">
    <property type="entry name" value="Nucleotide-diphossugar_trans"/>
</dbReference>
<evidence type="ECO:0000313" key="2">
    <source>
        <dbReference type="EMBL" id="KAJ4824115.1"/>
    </source>
</evidence>
<proteinExistence type="predicted"/>
<dbReference type="Gene3D" id="3.90.550.10">
    <property type="entry name" value="Spore Coat Polysaccharide Biosynthesis Protein SpsA, Chain A"/>
    <property type="match status" value="1"/>
</dbReference>
<reference evidence="2" key="1">
    <citation type="submission" date="2022-02" db="EMBL/GenBank/DDBJ databases">
        <authorList>
            <person name="Henning P.M."/>
            <person name="McCubbin A.G."/>
            <person name="Shore J.S."/>
        </authorList>
    </citation>
    <scope>NUCLEOTIDE SEQUENCE</scope>
    <source>
        <strain evidence="2">F60SS</strain>
        <tissue evidence="2">Leaves</tissue>
    </source>
</reference>
<organism evidence="2 3">
    <name type="scientific">Turnera subulata</name>
    <dbReference type="NCBI Taxonomy" id="218843"/>
    <lineage>
        <taxon>Eukaryota</taxon>
        <taxon>Viridiplantae</taxon>
        <taxon>Streptophyta</taxon>
        <taxon>Embryophyta</taxon>
        <taxon>Tracheophyta</taxon>
        <taxon>Spermatophyta</taxon>
        <taxon>Magnoliopsida</taxon>
        <taxon>eudicotyledons</taxon>
        <taxon>Gunneridae</taxon>
        <taxon>Pentapetalae</taxon>
        <taxon>rosids</taxon>
        <taxon>fabids</taxon>
        <taxon>Malpighiales</taxon>
        <taxon>Passifloraceae</taxon>
        <taxon>Turnera</taxon>
    </lineage>
</organism>
<dbReference type="OrthoDB" id="2020070at2759"/>
<dbReference type="PANTHER" id="PTHR33604:SF3">
    <property type="entry name" value="OSJNBA0004B13.7 PROTEIN"/>
    <property type="match status" value="1"/>
</dbReference>
<accession>A0A9Q0J1C9</accession>
<keyword evidence="3" id="KW-1185">Reference proteome</keyword>
<dbReference type="PANTHER" id="PTHR33604">
    <property type="entry name" value="OSJNBA0004B13.7 PROTEIN"/>
    <property type="match status" value="1"/>
</dbReference>
<feature type="chain" id="PRO_5040464321" description="Nucleotide-diphospho-sugar transferase domain-containing protein" evidence="1">
    <location>
        <begin position="28"/>
        <end position="619"/>
    </location>
</feature>
<gene>
    <name evidence="2" type="ORF">Tsubulata_008861</name>
</gene>
<sequence>MVGAPKKHFLPLLLFISLFALFFFSHYHNPSLPNPNPNFTPTETLISQNPTQPFTFLIKVLAFNRLDSLSRCLRSLSAAHYGGDTVHLHIYIDHFPPANDSSDLLDQKLEDSRRILDFADGFDWPFGGKAVHYRTANAGLQAQWLEAWWPSSDREFAFVVEDDLEVSPLFYKFVKAVILNYYYNATNSSPFIYGVSLQRPRFVPGKHGNKMRLEGEKKLFLYQLVGTWGQILFPKPWKEFRLWYDQHKTKGIRPFLDGMVTNGWYKKMGERIWTPWFIKFVHSRGYFNIYSNFQHERALSVSHRDAGVNYGKTAGPDSQLLSENSLDFNLLEMPSLSDLRWYDFCFREVFPGRVVRTLDELGPVLMSVQRQQTVMLVSVYGALETIIRNLLCHFERLGIRNYIFIGPQSDLLSDLARRGHPVIDADQLIHNIRESKSMRFQDSSASIMKDILVKAYVIKKCLDDGYNSWIVDANVLFVSNDMPHELVSSAEHFYAWKGSQVFSVRNSSAVKKLWGDGFLEKVAAKAGQVSSPQENKDFVDVVLKVLQKNGARISWVDEASYGMKIGANSFNQTSLEAGKKVIYWSGEMSPDVIQKRLGELNMWIVDGDYSCSAVVCTGS</sequence>
<evidence type="ECO:0000256" key="1">
    <source>
        <dbReference type="SAM" id="SignalP"/>
    </source>
</evidence>
<comment type="caution">
    <text evidence="2">The sequence shown here is derived from an EMBL/GenBank/DDBJ whole genome shotgun (WGS) entry which is preliminary data.</text>
</comment>
<dbReference type="AlphaFoldDB" id="A0A9Q0J1C9"/>
<protein>
    <recommendedName>
        <fullName evidence="4">Nucleotide-diphospho-sugar transferase domain-containing protein</fullName>
    </recommendedName>
</protein>
<name>A0A9Q0J1C9_9ROSI</name>
<keyword evidence="1" id="KW-0732">Signal</keyword>
<feature type="signal peptide" evidence="1">
    <location>
        <begin position="1"/>
        <end position="27"/>
    </location>
</feature>
<dbReference type="Proteomes" id="UP001141552">
    <property type="component" value="Unassembled WGS sequence"/>
</dbReference>
<reference evidence="2" key="2">
    <citation type="journal article" date="2023" name="Plants (Basel)">
        <title>Annotation of the Turnera subulata (Passifloraceae) Draft Genome Reveals the S-Locus Evolved after the Divergence of Turneroideae from Passifloroideae in a Stepwise Manner.</title>
        <authorList>
            <person name="Henning P.M."/>
            <person name="Roalson E.H."/>
            <person name="Mir W."/>
            <person name="McCubbin A.G."/>
            <person name="Shore J.S."/>
        </authorList>
    </citation>
    <scope>NUCLEOTIDE SEQUENCE</scope>
    <source>
        <strain evidence="2">F60SS</strain>
    </source>
</reference>
<dbReference type="SUPFAM" id="SSF53448">
    <property type="entry name" value="Nucleotide-diphospho-sugar transferases"/>
    <property type="match status" value="1"/>
</dbReference>
<evidence type="ECO:0008006" key="4">
    <source>
        <dbReference type="Google" id="ProtNLM"/>
    </source>
</evidence>